<gene>
    <name evidence="2" type="ORF">CA12_06330</name>
</gene>
<sequence>MTGASAVSTATPAAFSASADSSSAERSGTARRRSFGGTILTLLVGFVLGALTAAGLAVWYLADGTPDFYTEALEETPPAELREQAEAFADRTVELARDMEYGNSWEQRFTQDEVNGWLAEGLPERFGDQIPGGVSDPRVDLTRPGLVRLGFRLTSSKFDGVVSLALRPEMRGPNQVALHVEGLMAGLFPLDPRTFAPHVSKFLEKYHVDHEWDLAPGEDASAPPALIVTLNARDANRAVLEEVEIDDGAVRVAGTRAPAVRLTRR</sequence>
<protein>
    <submittedName>
        <fullName evidence="2">Uncharacterized protein</fullName>
    </submittedName>
</protein>
<dbReference type="EMBL" id="CP036265">
    <property type="protein sequence ID" value="QDT14558.1"/>
    <property type="molecule type" value="Genomic_DNA"/>
</dbReference>
<reference evidence="2 3" key="1">
    <citation type="submission" date="2019-02" db="EMBL/GenBank/DDBJ databases">
        <title>Deep-cultivation of Planctomycetes and their phenomic and genomic characterization uncovers novel biology.</title>
        <authorList>
            <person name="Wiegand S."/>
            <person name="Jogler M."/>
            <person name="Boedeker C."/>
            <person name="Pinto D."/>
            <person name="Vollmers J."/>
            <person name="Rivas-Marin E."/>
            <person name="Kohn T."/>
            <person name="Peeters S.H."/>
            <person name="Heuer A."/>
            <person name="Rast P."/>
            <person name="Oberbeckmann S."/>
            <person name="Bunk B."/>
            <person name="Jeske O."/>
            <person name="Meyerdierks A."/>
            <person name="Storesund J.E."/>
            <person name="Kallscheuer N."/>
            <person name="Luecker S."/>
            <person name="Lage O.M."/>
            <person name="Pohl T."/>
            <person name="Merkel B.J."/>
            <person name="Hornburger P."/>
            <person name="Mueller R.-W."/>
            <person name="Bruemmer F."/>
            <person name="Labrenz M."/>
            <person name="Spormann A.M."/>
            <person name="Op den Camp H."/>
            <person name="Overmann J."/>
            <person name="Amann R."/>
            <person name="Jetten M.S.M."/>
            <person name="Mascher T."/>
            <person name="Medema M.H."/>
            <person name="Devos D.P."/>
            <person name="Kaster A.-K."/>
            <person name="Ovreas L."/>
            <person name="Rohde M."/>
            <person name="Galperin M.Y."/>
            <person name="Jogler C."/>
        </authorList>
    </citation>
    <scope>NUCLEOTIDE SEQUENCE [LARGE SCALE GENOMIC DNA]</scope>
    <source>
        <strain evidence="2 3">CA12</strain>
    </source>
</reference>
<dbReference type="AlphaFoldDB" id="A0A517P596"/>
<evidence type="ECO:0000313" key="2">
    <source>
        <dbReference type="EMBL" id="QDT14558.1"/>
    </source>
</evidence>
<keyword evidence="3" id="KW-1185">Reference proteome</keyword>
<keyword evidence="1" id="KW-0472">Membrane</keyword>
<feature type="transmembrane region" description="Helical" evidence="1">
    <location>
        <begin position="35"/>
        <end position="62"/>
    </location>
</feature>
<keyword evidence="1" id="KW-1133">Transmembrane helix</keyword>
<name>A0A517P596_9PLAN</name>
<proteinExistence type="predicted"/>
<dbReference type="KEGG" id="acaf:CA12_06330"/>
<evidence type="ECO:0000313" key="3">
    <source>
        <dbReference type="Proteomes" id="UP000318741"/>
    </source>
</evidence>
<keyword evidence="1" id="KW-0812">Transmembrane</keyword>
<organism evidence="2 3">
    <name type="scientific">Alienimonas californiensis</name>
    <dbReference type="NCBI Taxonomy" id="2527989"/>
    <lineage>
        <taxon>Bacteria</taxon>
        <taxon>Pseudomonadati</taxon>
        <taxon>Planctomycetota</taxon>
        <taxon>Planctomycetia</taxon>
        <taxon>Planctomycetales</taxon>
        <taxon>Planctomycetaceae</taxon>
        <taxon>Alienimonas</taxon>
    </lineage>
</organism>
<accession>A0A517P596</accession>
<evidence type="ECO:0000256" key="1">
    <source>
        <dbReference type="SAM" id="Phobius"/>
    </source>
</evidence>
<dbReference type="Proteomes" id="UP000318741">
    <property type="component" value="Chromosome"/>
</dbReference>